<name>A0ABT6YHH5_9BACT</name>
<dbReference type="EMBL" id="JASHID010000001">
    <property type="protein sequence ID" value="MDI9862887.1"/>
    <property type="molecule type" value="Genomic_DNA"/>
</dbReference>
<dbReference type="RefSeq" id="WP_283368243.1">
    <property type="nucleotide sequence ID" value="NZ_JASHID010000001.1"/>
</dbReference>
<evidence type="ECO:0000313" key="1">
    <source>
        <dbReference type="EMBL" id="MDI9862887.1"/>
    </source>
</evidence>
<evidence type="ECO:0008006" key="3">
    <source>
        <dbReference type="Google" id="ProtNLM"/>
    </source>
</evidence>
<comment type="caution">
    <text evidence="1">The sequence shown here is derived from an EMBL/GenBank/DDBJ whole genome shotgun (WGS) entry which is preliminary data.</text>
</comment>
<sequence length="247" mass="28141">MFKKTLYVLTLISLNACQSTTSNQSHGTVDSLKLDTLKILNDSTKNLNVQTKSFIEIDSSGLIILPLLMDDNSENGKKVTYPDIPKSNFWNLLFYDTNTGQSHLLSERKMLLRSNDYSYGNLDNDYIINKSRHLFYKIRVDDFNKDGKLSSTDPLYLFVSDKKGNGFRKISPDGYNLVSWGYIKSTNKVIMILAKDSDGNLKFEESDEVKSFEVDLNTQGSASEIISGKLKNKFKLLFEKQWNASHQ</sequence>
<evidence type="ECO:0000313" key="2">
    <source>
        <dbReference type="Proteomes" id="UP001236569"/>
    </source>
</evidence>
<protein>
    <recommendedName>
        <fullName evidence="3">Lipoprotein</fullName>
    </recommendedName>
</protein>
<gene>
    <name evidence="1" type="ORF">QM480_01020</name>
</gene>
<organism evidence="1 2">
    <name type="scientific">Flectobacillus longus</name>
    <dbReference type="NCBI Taxonomy" id="2984207"/>
    <lineage>
        <taxon>Bacteria</taxon>
        <taxon>Pseudomonadati</taxon>
        <taxon>Bacteroidota</taxon>
        <taxon>Cytophagia</taxon>
        <taxon>Cytophagales</taxon>
        <taxon>Flectobacillaceae</taxon>
        <taxon>Flectobacillus</taxon>
    </lineage>
</organism>
<accession>A0ABT6YHH5</accession>
<proteinExistence type="predicted"/>
<reference evidence="1 2" key="1">
    <citation type="submission" date="2023-05" db="EMBL/GenBank/DDBJ databases">
        <title>Novel species of genus Flectobacillus isolated from stream in China.</title>
        <authorList>
            <person name="Lu H."/>
        </authorList>
    </citation>
    <scope>NUCLEOTIDE SEQUENCE [LARGE SCALE GENOMIC DNA]</scope>
    <source>
        <strain evidence="1 2">DC10W</strain>
    </source>
</reference>
<keyword evidence="2" id="KW-1185">Reference proteome</keyword>
<dbReference type="Proteomes" id="UP001236569">
    <property type="component" value="Unassembled WGS sequence"/>
</dbReference>